<gene>
    <name evidence="3" type="ORF">ACFO5O_06710</name>
</gene>
<organism evidence="3 4">
    <name type="scientific">Geojedonia litorea</name>
    <dbReference type="NCBI Taxonomy" id="1268269"/>
    <lineage>
        <taxon>Bacteria</taxon>
        <taxon>Pseudomonadati</taxon>
        <taxon>Bacteroidota</taxon>
        <taxon>Flavobacteriia</taxon>
        <taxon>Flavobacteriales</taxon>
        <taxon>Flavobacteriaceae</taxon>
        <taxon>Geojedonia</taxon>
    </lineage>
</organism>
<feature type="domain" description="Secretion system C-terminal sorting" evidence="2">
    <location>
        <begin position="430"/>
        <end position="489"/>
    </location>
</feature>
<dbReference type="PANTHER" id="PTHR44103:SF1">
    <property type="entry name" value="PROPROTEIN CONVERTASE P"/>
    <property type="match status" value="1"/>
</dbReference>
<evidence type="ECO:0000259" key="2">
    <source>
        <dbReference type="Pfam" id="PF18962"/>
    </source>
</evidence>
<dbReference type="SUPFAM" id="SSF69318">
    <property type="entry name" value="Integrin alpha N-terminal domain"/>
    <property type="match status" value="2"/>
</dbReference>
<keyword evidence="4" id="KW-1185">Reference proteome</keyword>
<dbReference type="InterPro" id="IPR028994">
    <property type="entry name" value="Integrin_alpha_N"/>
</dbReference>
<dbReference type="PANTHER" id="PTHR44103">
    <property type="entry name" value="PROPROTEIN CONVERTASE P"/>
    <property type="match status" value="1"/>
</dbReference>
<proteinExistence type="predicted"/>
<dbReference type="InterPro" id="IPR026444">
    <property type="entry name" value="Secre_tail"/>
</dbReference>
<dbReference type="Proteomes" id="UP001595953">
    <property type="component" value="Unassembled WGS sequence"/>
</dbReference>
<protein>
    <submittedName>
        <fullName evidence="3">T9SS type A sorting domain-containing protein</fullName>
    </submittedName>
</protein>
<evidence type="ECO:0000256" key="1">
    <source>
        <dbReference type="ARBA" id="ARBA00022729"/>
    </source>
</evidence>
<dbReference type="Pfam" id="PF13517">
    <property type="entry name" value="FG-GAP_3"/>
    <property type="match status" value="1"/>
</dbReference>
<dbReference type="EMBL" id="JBHSGP010000012">
    <property type="protein sequence ID" value="MFC4722004.1"/>
    <property type="molecule type" value="Genomic_DNA"/>
</dbReference>
<comment type="caution">
    <text evidence="3">The sequence shown here is derived from an EMBL/GenBank/DDBJ whole genome shotgun (WGS) entry which is preliminary data.</text>
</comment>
<dbReference type="RefSeq" id="WP_387962155.1">
    <property type="nucleotide sequence ID" value="NZ_JBHSGP010000012.1"/>
</dbReference>
<keyword evidence="1" id="KW-0732">Signal</keyword>
<sequence length="497" mass="54143">MKQTLLSILLGIIISPSLFSQITFSKFSISSNSVEPYTIASGHLTKDQFLDIAIGTDAGSTVEWYKNKGDGTFEAGITLTALAPDDLSKVQGIAIADINGDGYNDILASSYANDKLVWFENNEDETFQNAVTISSDLKSAGAIIVTNLDNDVNGYLDVIISVYGDGDVTDSVVYMLGNGDGTFGVKRFISPETDGTGPGPINIMDFDNDGDIDVLVALIDSGEIKVYDNRLIPDGIDGSGNIPFVAYTNAVDTGNGFLFNSINFADINDDGRVDIIKSDYLRQDGISGIAWYSYDNSDPSNEPFPLTTTTWTEHHVSTSLLRTGTASVAKFYDDLNSVLDDPKNDLIVTNGRQTDNDLVWFQSDNAGGLGSETLINDDQPSIFDIEIQDFDNDGDLDFVTVSYLSDQVSLFINDLITLSDEGVSDKNILIYPNPTKTELNFKGFSENVDVTVYDILGKNVMNESLKINASLDVSKLHNGIYILKLKGFDSTYKFVKE</sequence>
<dbReference type="Pfam" id="PF18962">
    <property type="entry name" value="Por_Secre_tail"/>
    <property type="match status" value="1"/>
</dbReference>
<accession>A0ABV9N3I4</accession>
<evidence type="ECO:0000313" key="3">
    <source>
        <dbReference type="EMBL" id="MFC4722004.1"/>
    </source>
</evidence>
<name>A0ABV9N3I4_9FLAO</name>
<dbReference type="InterPro" id="IPR013517">
    <property type="entry name" value="FG-GAP"/>
</dbReference>
<dbReference type="NCBIfam" id="TIGR04183">
    <property type="entry name" value="Por_Secre_tail"/>
    <property type="match status" value="1"/>
</dbReference>
<evidence type="ECO:0000313" key="4">
    <source>
        <dbReference type="Proteomes" id="UP001595953"/>
    </source>
</evidence>
<dbReference type="Gene3D" id="2.130.10.130">
    <property type="entry name" value="Integrin alpha, N-terminal"/>
    <property type="match status" value="1"/>
</dbReference>
<reference evidence="4" key="1">
    <citation type="journal article" date="2019" name="Int. J. Syst. Evol. Microbiol.">
        <title>The Global Catalogue of Microorganisms (GCM) 10K type strain sequencing project: providing services to taxonomists for standard genome sequencing and annotation.</title>
        <authorList>
            <consortium name="The Broad Institute Genomics Platform"/>
            <consortium name="The Broad Institute Genome Sequencing Center for Infectious Disease"/>
            <person name="Wu L."/>
            <person name="Ma J."/>
        </authorList>
    </citation>
    <scope>NUCLEOTIDE SEQUENCE [LARGE SCALE GENOMIC DNA]</scope>
    <source>
        <strain evidence="4">CCUG 63682</strain>
    </source>
</reference>